<dbReference type="Gene3D" id="3.10.450.530">
    <property type="entry name" value="Ribonuclease toxin, BrnT, of type II toxin-antitoxin system"/>
    <property type="match status" value="1"/>
</dbReference>
<comment type="caution">
    <text evidence="1">The sequence shown here is derived from an EMBL/GenBank/DDBJ whole genome shotgun (WGS) entry which is preliminary data.</text>
</comment>
<protein>
    <submittedName>
        <fullName evidence="1">BrnT family toxin</fullName>
    </submittedName>
</protein>
<dbReference type="InterPro" id="IPR038573">
    <property type="entry name" value="BrnT_sf"/>
</dbReference>
<proteinExistence type="predicted"/>
<dbReference type="Proteomes" id="UP000721844">
    <property type="component" value="Unassembled WGS sequence"/>
</dbReference>
<dbReference type="AlphaFoldDB" id="A0A964E214"/>
<accession>A0A964E214</accession>
<dbReference type="EMBL" id="JAESVA010000001">
    <property type="protein sequence ID" value="MCB8879120.1"/>
    <property type="molecule type" value="Genomic_DNA"/>
</dbReference>
<organism evidence="1 2">
    <name type="scientific">Acidisoma cellulosilyticum</name>
    <dbReference type="NCBI Taxonomy" id="2802395"/>
    <lineage>
        <taxon>Bacteria</taxon>
        <taxon>Pseudomonadati</taxon>
        <taxon>Pseudomonadota</taxon>
        <taxon>Alphaproteobacteria</taxon>
        <taxon>Acetobacterales</taxon>
        <taxon>Acidocellaceae</taxon>
        <taxon>Acidisoma</taxon>
    </lineage>
</organism>
<sequence length="90" mass="10479">MAIVFDPKKSAKNLAERGISFELASEIDWNTARLIVDDRKEYGETRVQVWAAIEGRLYCIVVTPRGEDLRVISLRKANRKEVKRYDEEDH</sequence>
<dbReference type="InterPro" id="IPR007460">
    <property type="entry name" value="BrnT_toxin"/>
</dbReference>
<reference evidence="1 2" key="1">
    <citation type="journal article" date="2021" name="Microorganisms">
        <title>Acidisoma silvae sp. nov. and Acidisomacellulosilytica sp. nov., Two Acidophilic Bacteria Isolated from Decaying Wood, Hydrolyzing Cellulose and Producing Poly-3-hydroxybutyrate.</title>
        <authorList>
            <person name="Mieszkin S."/>
            <person name="Pouder E."/>
            <person name="Uroz S."/>
            <person name="Simon-Colin C."/>
            <person name="Alain K."/>
        </authorList>
    </citation>
    <scope>NUCLEOTIDE SEQUENCE [LARGE SCALE GENOMIC DNA]</scope>
    <source>
        <strain evidence="1 2">HW T5.17</strain>
    </source>
</reference>
<dbReference type="RefSeq" id="WP_227305636.1">
    <property type="nucleotide sequence ID" value="NZ_JAESVA010000001.1"/>
</dbReference>
<evidence type="ECO:0000313" key="2">
    <source>
        <dbReference type="Proteomes" id="UP000721844"/>
    </source>
</evidence>
<gene>
    <name evidence="1" type="ORF">ACELLULO517_02655</name>
</gene>
<name>A0A964E214_9PROT</name>
<keyword evidence="2" id="KW-1185">Reference proteome</keyword>
<evidence type="ECO:0000313" key="1">
    <source>
        <dbReference type="EMBL" id="MCB8879120.1"/>
    </source>
</evidence>
<dbReference type="Pfam" id="PF04365">
    <property type="entry name" value="BrnT_toxin"/>
    <property type="match status" value="1"/>
</dbReference>